<keyword evidence="11" id="KW-1185">Reference proteome</keyword>
<reference evidence="10 11" key="1">
    <citation type="journal article" date="2010" name="Nat. Biotechnol.">
        <title>Genome sequence of the model mushroom Schizophyllum commune.</title>
        <authorList>
            <person name="Ohm R.A."/>
            <person name="de Jong J.F."/>
            <person name="Lugones L.G."/>
            <person name="Aerts A."/>
            <person name="Kothe E."/>
            <person name="Stajich J.E."/>
            <person name="de Vries R.P."/>
            <person name="Record E."/>
            <person name="Levasseur A."/>
            <person name="Baker S.E."/>
            <person name="Bartholomew K.A."/>
            <person name="Coutinho P.M."/>
            <person name="Erdmann S."/>
            <person name="Fowler T.J."/>
            <person name="Gathman A.C."/>
            <person name="Lombard V."/>
            <person name="Henrissat B."/>
            <person name="Knabe N."/>
            <person name="Kuees U."/>
            <person name="Lilly W.W."/>
            <person name="Lindquist E."/>
            <person name="Lucas S."/>
            <person name="Magnuson J.K."/>
            <person name="Piumi F."/>
            <person name="Raudaskoski M."/>
            <person name="Salamov A."/>
            <person name="Schmutz J."/>
            <person name="Schwarze F.W.M.R."/>
            <person name="vanKuyk P.A."/>
            <person name="Horton J.S."/>
            <person name="Grigoriev I.V."/>
            <person name="Woesten H.A.B."/>
        </authorList>
    </citation>
    <scope>NUCLEOTIDE SEQUENCE [LARGE SCALE GENOMIC DNA]</scope>
    <source>
        <strain evidence="11">H4-8 / FGSC 9210</strain>
    </source>
</reference>
<evidence type="ECO:0000256" key="8">
    <source>
        <dbReference type="SAM" id="MobiDB-lite"/>
    </source>
</evidence>
<feature type="region of interest" description="Disordered" evidence="8">
    <location>
        <begin position="526"/>
        <end position="546"/>
    </location>
</feature>
<dbReference type="InParanoid" id="D8Q690"/>
<evidence type="ECO:0000313" key="10">
    <source>
        <dbReference type="EMBL" id="EFI96194.1"/>
    </source>
</evidence>
<feature type="transmembrane region" description="Helical" evidence="9">
    <location>
        <begin position="259"/>
        <end position="276"/>
    </location>
</feature>
<evidence type="ECO:0000313" key="11">
    <source>
        <dbReference type="Proteomes" id="UP000007431"/>
    </source>
</evidence>
<feature type="region of interest" description="Disordered" evidence="8">
    <location>
        <begin position="1"/>
        <end position="125"/>
    </location>
</feature>
<feature type="transmembrane region" description="Helical" evidence="9">
    <location>
        <begin position="188"/>
        <end position="208"/>
    </location>
</feature>
<feature type="compositionally biased region" description="Low complexity" evidence="8">
    <location>
        <begin position="1"/>
        <end position="22"/>
    </location>
</feature>
<dbReference type="EMBL" id="GL377307">
    <property type="protein sequence ID" value="EFI96194.1"/>
    <property type="molecule type" value="Genomic_DNA"/>
</dbReference>
<dbReference type="GO" id="GO:0006829">
    <property type="term" value="P:zinc ion transport"/>
    <property type="evidence" value="ECO:0007669"/>
    <property type="project" value="TreeGrafter"/>
</dbReference>
<dbReference type="GeneID" id="9592615"/>
<dbReference type="GO" id="GO:0016020">
    <property type="term" value="C:membrane"/>
    <property type="evidence" value="ECO:0007669"/>
    <property type="project" value="UniProtKB-SubCell"/>
</dbReference>
<dbReference type="KEGG" id="scm:SCHCO_02627998"/>
<organism evidence="11">
    <name type="scientific">Schizophyllum commune (strain H4-8 / FGSC 9210)</name>
    <name type="common">Split gill fungus</name>
    <dbReference type="NCBI Taxonomy" id="578458"/>
    <lineage>
        <taxon>Eukaryota</taxon>
        <taxon>Fungi</taxon>
        <taxon>Dikarya</taxon>
        <taxon>Basidiomycota</taxon>
        <taxon>Agaricomycotina</taxon>
        <taxon>Agaricomycetes</taxon>
        <taxon>Agaricomycetidae</taxon>
        <taxon>Agaricales</taxon>
        <taxon>Schizophyllaceae</taxon>
        <taxon>Schizophyllum</taxon>
    </lineage>
</organism>
<dbReference type="InterPro" id="IPR052005">
    <property type="entry name" value="CDF_SLC30A"/>
</dbReference>
<feature type="transmembrane region" description="Helical" evidence="9">
    <location>
        <begin position="412"/>
        <end position="438"/>
    </location>
</feature>
<dbReference type="HOGENOM" id="CLU_013604_0_0_1"/>
<evidence type="ECO:0000256" key="4">
    <source>
        <dbReference type="ARBA" id="ARBA00022833"/>
    </source>
</evidence>
<feature type="transmembrane region" description="Helical" evidence="9">
    <location>
        <begin position="220"/>
        <end position="238"/>
    </location>
</feature>
<evidence type="ECO:0000256" key="2">
    <source>
        <dbReference type="ARBA" id="ARBA00022448"/>
    </source>
</evidence>
<feature type="compositionally biased region" description="Polar residues" evidence="8">
    <location>
        <begin position="75"/>
        <end position="85"/>
    </location>
</feature>
<dbReference type="GO" id="GO:0005794">
    <property type="term" value="C:Golgi apparatus"/>
    <property type="evidence" value="ECO:0007669"/>
    <property type="project" value="UniProtKB-SubCell"/>
</dbReference>
<dbReference type="OrthoDB" id="5382797at2759"/>
<dbReference type="PANTHER" id="PTHR46531">
    <property type="entry name" value="ZINC TRANSPORTER 6"/>
    <property type="match status" value="1"/>
</dbReference>
<proteinExistence type="predicted"/>
<evidence type="ECO:0000256" key="3">
    <source>
        <dbReference type="ARBA" id="ARBA00022692"/>
    </source>
</evidence>
<evidence type="ECO:0000256" key="7">
    <source>
        <dbReference type="ARBA" id="ARBA00023136"/>
    </source>
</evidence>
<keyword evidence="7 9" id="KW-0472">Membrane</keyword>
<accession>D8Q690</accession>
<evidence type="ECO:0000256" key="6">
    <source>
        <dbReference type="ARBA" id="ARBA00023065"/>
    </source>
</evidence>
<keyword evidence="3 9" id="KW-0812">Transmembrane</keyword>
<dbReference type="VEuPathDB" id="FungiDB:SCHCODRAFT_02627998"/>
<dbReference type="STRING" id="578458.D8Q690"/>
<keyword evidence="6" id="KW-0406">Ion transport</keyword>
<feature type="transmembrane region" description="Helical" evidence="9">
    <location>
        <begin position="312"/>
        <end position="331"/>
    </location>
</feature>
<dbReference type="SUPFAM" id="SSF161111">
    <property type="entry name" value="Cation efflux protein transmembrane domain-like"/>
    <property type="match status" value="1"/>
</dbReference>
<dbReference type="PANTHER" id="PTHR46531:SF1">
    <property type="entry name" value="ZINC TRANSPORTER 6"/>
    <property type="match status" value="1"/>
</dbReference>
<dbReference type="AlphaFoldDB" id="D8Q690"/>
<evidence type="ECO:0000256" key="1">
    <source>
        <dbReference type="ARBA" id="ARBA00004127"/>
    </source>
</evidence>
<keyword evidence="5 9" id="KW-1133">Transmembrane helix</keyword>
<protein>
    <submittedName>
        <fullName evidence="10">Uncharacterized protein</fullName>
    </submittedName>
</protein>
<dbReference type="Gene3D" id="1.20.1510.10">
    <property type="entry name" value="Cation efflux protein transmembrane domain"/>
    <property type="match status" value="1"/>
</dbReference>
<feature type="transmembrane region" description="Helical" evidence="9">
    <location>
        <begin position="384"/>
        <end position="406"/>
    </location>
</feature>
<dbReference type="InterPro" id="IPR027469">
    <property type="entry name" value="Cation_efflux_TMD_sf"/>
</dbReference>
<keyword evidence="4" id="KW-0862">Zinc</keyword>
<gene>
    <name evidence="10" type="ORF">SCHCODRAFT_235631</name>
</gene>
<dbReference type="OMA" id="HIWQLTP"/>
<evidence type="ECO:0000256" key="9">
    <source>
        <dbReference type="SAM" id="Phobius"/>
    </source>
</evidence>
<dbReference type="eggNOG" id="ENOG502RYU8">
    <property type="taxonomic scope" value="Eukaryota"/>
</dbReference>
<comment type="subcellular location">
    <subcellularLocation>
        <location evidence="1">Endomembrane system</location>
        <topology evidence="1">Multi-pass membrane protein</topology>
    </subcellularLocation>
</comment>
<keyword evidence="2" id="KW-0813">Transport</keyword>
<evidence type="ECO:0000256" key="5">
    <source>
        <dbReference type="ARBA" id="ARBA00022989"/>
    </source>
</evidence>
<dbReference type="Proteomes" id="UP000007431">
    <property type="component" value="Unassembled WGS sequence"/>
</dbReference>
<name>D8Q690_SCHCM</name>
<sequence length="546" mass="57415">MTGSASNPEPTSPLSSNSSASAPRRHGRMHSRNLSIFFPRPGTLPHDSTIAEDGNSPPEQAPVSTIPSADAPYSLPSNARSTRAPTTPLGANFTFGGRPPGAPQPPAMSKSASGGTSSRRGHHHKHSMSHNFFSFLEPGIVGSKPTDDLAPPLSPWSTSSSAAVTTTTAASVQPAPQALLVEDLGSSLVGAAAIAAAQFVLGAWLWVAGQQVGSLACTGLGYWIVFDAFGVAIENVLAPRLRGKGPSKQRFYGDARVETVAMFAQAVYLMFAAVYVCKETVEHLLLSAGGSEESGHHHHHAIDEEDVIQIEFPLFLPILALASLLTTASLFNNHTKLLDITGNVIPSPASLIRSLSARSTGAASIQYTASQPATPLGQVLRNPYIVSPILFTALLLTVAMVVPGAQHMTCDLFLATFIAGVTMRVAYTACTALGAVLLQTAPPRGLPGGRMEAFLRVMRELERHPQVLHLPAPRFWQLTPAPALGGAPGEGLVVTMDLHVREDLPDEEALQLTRWAWERTVGALGGGRGKDAEGPGPDVTVGVVRG</sequence>